<dbReference type="SUPFAM" id="SSF53335">
    <property type="entry name" value="S-adenosyl-L-methionine-dependent methyltransferases"/>
    <property type="match status" value="1"/>
</dbReference>
<feature type="domain" description="Methyltransferase FkbM" evidence="1">
    <location>
        <begin position="40"/>
        <end position="207"/>
    </location>
</feature>
<dbReference type="NCBIfam" id="TIGR01444">
    <property type="entry name" value="fkbM_fam"/>
    <property type="match status" value="1"/>
</dbReference>
<dbReference type="InterPro" id="IPR053188">
    <property type="entry name" value="FkbM_Methyltransferase"/>
</dbReference>
<dbReference type="Proteomes" id="UP000753802">
    <property type="component" value="Unassembled WGS sequence"/>
</dbReference>
<evidence type="ECO:0000313" key="3">
    <source>
        <dbReference type="Proteomes" id="UP000753802"/>
    </source>
</evidence>
<dbReference type="Pfam" id="PF05050">
    <property type="entry name" value="Methyltransf_21"/>
    <property type="match status" value="1"/>
</dbReference>
<dbReference type="PANTHER" id="PTHR36973">
    <property type="entry name" value="SLL1456 PROTEIN-RELATED"/>
    <property type="match status" value="1"/>
</dbReference>
<evidence type="ECO:0000313" key="2">
    <source>
        <dbReference type="EMBL" id="NCI50602.1"/>
    </source>
</evidence>
<organism evidence="2 3">
    <name type="scientific">Sediminibacterium roseum</name>
    <dbReference type="NCBI Taxonomy" id="1978412"/>
    <lineage>
        <taxon>Bacteria</taxon>
        <taxon>Pseudomonadati</taxon>
        <taxon>Bacteroidota</taxon>
        <taxon>Chitinophagia</taxon>
        <taxon>Chitinophagales</taxon>
        <taxon>Chitinophagaceae</taxon>
        <taxon>Sediminibacterium</taxon>
    </lineage>
</organism>
<keyword evidence="2" id="KW-0489">Methyltransferase</keyword>
<sequence>MKWLEKYKLQLRANKYKNKDDIGGIRYLYTAIKPGQTVLDIGAHKGGYLYIMLGLIGKSGKLVAFEPQSLLFSYISRMKRLLNWDNVTVEHIALSDTETETTLFIPTNNVSRKSAPGATILKYERDDIGFTENVSTVSLDHYCAKHNIAPDFLKIDVEGNEINIFKGGMNTLQQYKPRIIVEIDAAYIGEAKMMETINLLKSLGYRVSFINNNERLPFEAFDLNTHQNRQSGNFYCNNFIFE</sequence>
<dbReference type="Gene3D" id="3.40.50.150">
    <property type="entry name" value="Vaccinia Virus protein VP39"/>
    <property type="match status" value="1"/>
</dbReference>
<dbReference type="PANTHER" id="PTHR36973:SF4">
    <property type="entry name" value="NODULATION PROTEIN"/>
    <property type="match status" value="1"/>
</dbReference>
<gene>
    <name evidence="2" type="ORF">GWC95_11755</name>
</gene>
<name>A0ABW9ZW64_9BACT</name>
<dbReference type="GO" id="GO:0032259">
    <property type="term" value="P:methylation"/>
    <property type="evidence" value="ECO:0007669"/>
    <property type="project" value="UniProtKB-KW"/>
</dbReference>
<keyword evidence="2" id="KW-0808">Transferase</keyword>
<proteinExistence type="predicted"/>
<comment type="caution">
    <text evidence="2">The sequence shown here is derived from an EMBL/GenBank/DDBJ whole genome shotgun (WGS) entry which is preliminary data.</text>
</comment>
<dbReference type="InterPro" id="IPR029063">
    <property type="entry name" value="SAM-dependent_MTases_sf"/>
</dbReference>
<reference evidence="2 3" key="1">
    <citation type="submission" date="2020-01" db="EMBL/GenBank/DDBJ databases">
        <title>Genome analysis.</title>
        <authorList>
            <person name="Wu S."/>
            <person name="Wang G."/>
        </authorList>
    </citation>
    <scope>NUCLEOTIDE SEQUENCE [LARGE SCALE GENOMIC DNA]</scope>
    <source>
        <strain evidence="2 3">SYL130</strain>
    </source>
</reference>
<keyword evidence="3" id="KW-1185">Reference proteome</keyword>
<dbReference type="InterPro" id="IPR006342">
    <property type="entry name" value="FkbM_mtfrase"/>
</dbReference>
<accession>A0ABW9ZW64</accession>
<dbReference type="GO" id="GO:0008168">
    <property type="term" value="F:methyltransferase activity"/>
    <property type="evidence" value="ECO:0007669"/>
    <property type="project" value="UniProtKB-KW"/>
</dbReference>
<dbReference type="RefSeq" id="WP_161818920.1">
    <property type="nucleotide sequence ID" value="NZ_JAACJS010000015.1"/>
</dbReference>
<evidence type="ECO:0000259" key="1">
    <source>
        <dbReference type="Pfam" id="PF05050"/>
    </source>
</evidence>
<dbReference type="EMBL" id="JAACJS010000015">
    <property type="protein sequence ID" value="NCI50602.1"/>
    <property type="molecule type" value="Genomic_DNA"/>
</dbReference>
<protein>
    <submittedName>
        <fullName evidence="2">FkbM family methyltransferase</fullName>
    </submittedName>
</protein>